<feature type="transmembrane region" description="Helical" evidence="1">
    <location>
        <begin position="28"/>
        <end position="48"/>
    </location>
</feature>
<accession>A0ABV2WDA1</accession>
<keyword evidence="3" id="KW-1185">Reference proteome</keyword>
<keyword evidence="1" id="KW-1133">Transmembrane helix</keyword>
<dbReference type="EMBL" id="JBEXZR010000034">
    <property type="protein sequence ID" value="MEU0711337.1"/>
    <property type="molecule type" value="Genomic_DNA"/>
</dbReference>
<organism evidence="2 3">
    <name type="scientific">Streptomyces lavendulocolor</name>
    <dbReference type="NCBI Taxonomy" id="67316"/>
    <lineage>
        <taxon>Bacteria</taxon>
        <taxon>Bacillati</taxon>
        <taxon>Actinomycetota</taxon>
        <taxon>Actinomycetes</taxon>
        <taxon>Kitasatosporales</taxon>
        <taxon>Streptomycetaceae</taxon>
        <taxon>Streptomyces</taxon>
    </lineage>
</organism>
<reference evidence="2 3" key="1">
    <citation type="submission" date="2024-06" db="EMBL/GenBank/DDBJ databases">
        <title>The Natural Products Discovery Center: Release of the First 8490 Sequenced Strains for Exploring Actinobacteria Biosynthetic Diversity.</title>
        <authorList>
            <person name="Kalkreuter E."/>
            <person name="Kautsar S.A."/>
            <person name="Yang D."/>
            <person name="Bader C.D."/>
            <person name="Teijaro C.N."/>
            <person name="Fluegel L."/>
            <person name="Davis C.M."/>
            <person name="Simpson J.R."/>
            <person name="Lauterbach L."/>
            <person name="Steele A.D."/>
            <person name="Gui C."/>
            <person name="Meng S."/>
            <person name="Li G."/>
            <person name="Viehrig K."/>
            <person name="Ye F."/>
            <person name="Su P."/>
            <person name="Kiefer A.F."/>
            <person name="Nichols A."/>
            <person name="Cepeda A.J."/>
            <person name="Yan W."/>
            <person name="Fan B."/>
            <person name="Jiang Y."/>
            <person name="Adhikari A."/>
            <person name="Zheng C.-J."/>
            <person name="Schuster L."/>
            <person name="Cowan T.M."/>
            <person name="Smanski M.J."/>
            <person name="Chevrette M.G."/>
            <person name="De Carvalho L.P.S."/>
            <person name="Shen B."/>
        </authorList>
    </citation>
    <scope>NUCLEOTIDE SEQUENCE [LARGE SCALE GENOMIC DNA]</scope>
    <source>
        <strain evidence="2 3">NPDC006337</strain>
    </source>
</reference>
<name>A0ABV2WDA1_9ACTN</name>
<keyword evidence="1" id="KW-0812">Transmembrane</keyword>
<evidence type="ECO:0000313" key="2">
    <source>
        <dbReference type="EMBL" id="MEU0711337.1"/>
    </source>
</evidence>
<dbReference type="RefSeq" id="WP_359659136.1">
    <property type="nucleotide sequence ID" value="NZ_JBEXZO010000032.1"/>
</dbReference>
<gene>
    <name evidence="2" type="ORF">ABZ508_28660</name>
</gene>
<evidence type="ECO:0000313" key="3">
    <source>
        <dbReference type="Proteomes" id="UP001550378"/>
    </source>
</evidence>
<sequence length="50" mass="5198">MSRQHMAVLAHVVARAAAKRWAAGNGLTAGQTMLLAWAAGTLASVVVLRI</sequence>
<keyword evidence="1" id="KW-0472">Membrane</keyword>
<protein>
    <submittedName>
        <fullName evidence="2">Uncharacterized protein</fullName>
    </submittedName>
</protein>
<proteinExistence type="predicted"/>
<comment type="caution">
    <text evidence="2">The sequence shown here is derived from an EMBL/GenBank/DDBJ whole genome shotgun (WGS) entry which is preliminary data.</text>
</comment>
<dbReference type="Proteomes" id="UP001550378">
    <property type="component" value="Unassembled WGS sequence"/>
</dbReference>
<evidence type="ECO:0000256" key="1">
    <source>
        <dbReference type="SAM" id="Phobius"/>
    </source>
</evidence>